<evidence type="ECO:0000256" key="1">
    <source>
        <dbReference type="ARBA" id="ARBA00004496"/>
    </source>
</evidence>
<reference evidence="15" key="1">
    <citation type="submission" date="2017-09" db="EMBL/GenBank/DDBJ databases">
        <title>Depth-based differentiation of microbial function through sediment-hosted aquifers and enrichment of novel symbionts in the deep terrestrial subsurface.</title>
        <authorList>
            <person name="Probst A.J."/>
            <person name="Ladd B."/>
            <person name="Jarett J.K."/>
            <person name="Geller-Mcgrath D.E."/>
            <person name="Sieber C.M.K."/>
            <person name="Emerson J.B."/>
            <person name="Anantharaman K."/>
            <person name="Thomas B.C."/>
            <person name="Malmstrom R."/>
            <person name="Stieglmeier M."/>
            <person name="Klingl A."/>
            <person name="Woyke T."/>
            <person name="Ryan C.M."/>
            <person name="Banfield J.F."/>
        </authorList>
    </citation>
    <scope>NUCLEOTIDE SEQUENCE [LARGE SCALE GENOMIC DNA]</scope>
</reference>
<evidence type="ECO:0000256" key="6">
    <source>
        <dbReference type="ARBA" id="ARBA00022598"/>
    </source>
</evidence>
<protein>
    <recommendedName>
        <fullName evidence="4 12">Proline--tRNA ligase</fullName>
        <ecNumber evidence="3 12">6.1.1.15</ecNumber>
    </recommendedName>
</protein>
<evidence type="ECO:0000313" key="15">
    <source>
        <dbReference type="Proteomes" id="UP000230119"/>
    </source>
</evidence>
<evidence type="ECO:0000256" key="8">
    <source>
        <dbReference type="ARBA" id="ARBA00022840"/>
    </source>
</evidence>
<sequence>MRYSKLFGKTVREAPSDATMDSYKLLYQAGYIRESTAGRFFFLPLGMKIQQNIMKIVKEEMDRAGAQEMVSPVLHPLELWKETNRTNTAGFELMRIKDRRGAEFALGGTAEEMFVDVIRKFQISYKELPINIYQFSSKFRDELRARGGLLRVREFIMKDAYSFDVSEAEFKKEYKNMGDTYTRIFKRLGLNTVVVESDGGYIGGEYCHEYVVDSPIGETNYLTNDEGSYNAHEEVALFDQEDVNSSEKMKSIEEVEAVRGTTMEDGVKLHKMPLSHQIKDVLFVDERGRFILAILRGDFDANEIKLKHLVKAVTLRHATAEEIREKLHSEPGFISPVKIHDIAEKNVELIVVVDSSLKTVKNAYGGANKRNRDLLNVNYGRDYTPDIEGDIAMAKEGCMKDGKKLKMKKGIEVGNIFQLGYHYTKLMKNALFMDKDGKEKPYYMGCYGIGIGRTMATIVEQYHDERGIVWPVNIAPYKVHFIAIGKDSVIFEKAAALVVKLEARGIEVLYDDRIDVSPGAKFADADLIGCPYRLVISPKTGDKIEFKKRAEKETKLVTTEELMKLL</sequence>
<gene>
    <name evidence="14" type="ORF">COS52_04450</name>
</gene>
<comment type="catalytic activity">
    <reaction evidence="11">
        <text>tRNA(Pro) + L-proline + ATP = L-prolyl-tRNA(Pro) + AMP + diphosphate</text>
        <dbReference type="Rhea" id="RHEA:14305"/>
        <dbReference type="Rhea" id="RHEA-COMP:9700"/>
        <dbReference type="Rhea" id="RHEA-COMP:9702"/>
        <dbReference type="ChEBI" id="CHEBI:30616"/>
        <dbReference type="ChEBI" id="CHEBI:33019"/>
        <dbReference type="ChEBI" id="CHEBI:60039"/>
        <dbReference type="ChEBI" id="CHEBI:78442"/>
        <dbReference type="ChEBI" id="CHEBI:78532"/>
        <dbReference type="ChEBI" id="CHEBI:456215"/>
        <dbReference type="EC" id="6.1.1.15"/>
    </reaction>
</comment>
<dbReference type="SUPFAM" id="SSF55826">
    <property type="entry name" value="YbaK/ProRS associated domain"/>
    <property type="match status" value="1"/>
</dbReference>
<dbReference type="NCBIfam" id="TIGR00409">
    <property type="entry name" value="proS_fam_II"/>
    <property type="match status" value="1"/>
</dbReference>
<dbReference type="GO" id="GO:0005829">
    <property type="term" value="C:cytosol"/>
    <property type="evidence" value="ECO:0007669"/>
    <property type="project" value="TreeGrafter"/>
</dbReference>
<dbReference type="InterPro" id="IPR004154">
    <property type="entry name" value="Anticodon-bd"/>
</dbReference>
<dbReference type="InterPro" id="IPR004500">
    <property type="entry name" value="Pro-tRNA-synth_IIa_bac-type"/>
</dbReference>
<dbReference type="SUPFAM" id="SSF55681">
    <property type="entry name" value="Class II aaRS and biotin synthetases"/>
    <property type="match status" value="1"/>
</dbReference>
<comment type="subcellular location">
    <subcellularLocation>
        <location evidence="1">Cytoplasm</location>
    </subcellularLocation>
</comment>
<evidence type="ECO:0000256" key="11">
    <source>
        <dbReference type="ARBA" id="ARBA00047671"/>
    </source>
</evidence>
<keyword evidence="5" id="KW-0963">Cytoplasm</keyword>
<evidence type="ECO:0000259" key="13">
    <source>
        <dbReference type="PROSITE" id="PS50862"/>
    </source>
</evidence>
<dbReference type="InterPro" id="IPR007214">
    <property type="entry name" value="YbaK/aa-tRNA-synth-assoc-dom"/>
</dbReference>
<evidence type="ECO:0000256" key="4">
    <source>
        <dbReference type="ARBA" id="ARBA00019110"/>
    </source>
</evidence>
<dbReference type="PANTHER" id="PTHR42753:SF2">
    <property type="entry name" value="PROLINE--TRNA LIGASE"/>
    <property type="match status" value="1"/>
</dbReference>
<dbReference type="Pfam" id="PF04073">
    <property type="entry name" value="tRNA_edit"/>
    <property type="match status" value="1"/>
</dbReference>
<evidence type="ECO:0000256" key="3">
    <source>
        <dbReference type="ARBA" id="ARBA00012831"/>
    </source>
</evidence>
<dbReference type="InterPro" id="IPR006195">
    <property type="entry name" value="aa-tRNA-synth_II"/>
</dbReference>
<keyword evidence="8" id="KW-0067">ATP-binding</keyword>
<dbReference type="SUPFAM" id="SSF52954">
    <property type="entry name" value="Class II aaRS ABD-related"/>
    <property type="match status" value="1"/>
</dbReference>
<dbReference type="InterPro" id="IPR045864">
    <property type="entry name" value="aa-tRNA-synth_II/BPL/LPL"/>
</dbReference>
<comment type="subunit">
    <text evidence="2">Homodimer.</text>
</comment>
<feature type="domain" description="Aminoacyl-transfer RNA synthetases class-II family profile" evidence="13">
    <location>
        <begin position="46"/>
        <end position="471"/>
    </location>
</feature>
<dbReference type="AlphaFoldDB" id="A0A2M7BRK6"/>
<dbReference type="GO" id="GO:0004827">
    <property type="term" value="F:proline-tRNA ligase activity"/>
    <property type="evidence" value="ECO:0007669"/>
    <property type="project" value="UniProtKB-UniRule"/>
</dbReference>
<dbReference type="PROSITE" id="PS50862">
    <property type="entry name" value="AA_TRNA_LIGASE_II"/>
    <property type="match status" value="1"/>
</dbReference>
<dbReference type="Gene3D" id="3.30.930.10">
    <property type="entry name" value="Bira Bifunctional Protein, Domain 2"/>
    <property type="match status" value="2"/>
</dbReference>
<dbReference type="Pfam" id="PF03129">
    <property type="entry name" value="HGTP_anticodon"/>
    <property type="match status" value="1"/>
</dbReference>
<dbReference type="NCBIfam" id="NF006625">
    <property type="entry name" value="PRK09194.1"/>
    <property type="match status" value="1"/>
</dbReference>
<evidence type="ECO:0000256" key="7">
    <source>
        <dbReference type="ARBA" id="ARBA00022741"/>
    </source>
</evidence>
<dbReference type="Pfam" id="PF00587">
    <property type="entry name" value="tRNA-synt_2b"/>
    <property type="match status" value="1"/>
</dbReference>
<dbReference type="InterPro" id="IPR002314">
    <property type="entry name" value="aa-tRNA-synt_IIb"/>
</dbReference>
<dbReference type="EC" id="6.1.1.15" evidence="3 12"/>
<dbReference type="InterPro" id="IPR050062">
    <property type="entry name" value="Pro-tRNA_synthetase"/>
</dbReference>
<proteinExistence type="predicted"/>
<keyword evidence="6 14" id="KW-0436">Ligase</keyword>
<dbReference type="InterPro" id="IPR036621">
    <property type="entry name" value="Anticodon-bd_dom_sf"/>
</dbReference>
<dbReference type="GO" id="GO:0005524">
    <property type="term" value="F:ATP binding"/>
    <property type="evidence" value="ECO:0007669"/>
    <property type="project" value="UniProtKB-KW"/>
</dbReference>
<dbReference type="GO" id="GO:0006433">
    <property type="term" value="P:prolyl-tRNA aminoacylation"/>
    <property type="evidence" value="ECO:0007669"/>
    <property type="project" value="UniProtKB-UniRule"/>
</dbReference>
<keyword evidence="7" id="KW-0547">Nucleotide-binding</keyword>
<dbReference type="PRINTS" id="PR01046">
    <property type="entry name" value="TRNASYNTHPRO"/>
</dbReference>
<dbReference type="PANTHER" id="PTHR42753">
    <property type="entry name" value="MITOCHONDRIAL RIBOSOME PROTEIN L39/PROLYL-TRNA LIGASE FAMILY MEMBER"/>
    <property type="match status" value="1"/>
</dbReference>
<accession>A0A2M7BRK6</accession>
<dbReference type="EMBL" id="PEVA01000186">
    <property type="protein sequence ID" value="PIV08102.1"/>
    <property type="molecule type" value="Genomic_DNA"/>
</dbReference>
<evidence type="ECO:0000256" key="9">
    <source>
        <dbReference type="ARBA" id="ARBA00022917"/>
    </source>
</evidence>
<dbReference type="CDD" id="cd00861">
    <property type="entry name" value="ProRS_anticodon_short"/>
    <property type="match status" value="1"/>
</dbReference>
<comment type="caution">
    <text evidence="14">The sequence shown here is derived from an EMBL/GenBank/DDBJ whole genome shotgun (WGS) entry which is preliminary data.</text>
</comment>
<dbReference type="Gene3D" id="3.40.50.800">
    <property type="entry name" value="Anticodon-binding domain"/>
    <property type="match status" value="1"/>
</dbReference>
<dbReference type="InterPro" id="IPR002316">
    <property type="entry name" value="Pro-tRNA-ligase_IIa"/>
</dbReference>
<dbReference type="InterPro" id="IPR044140">
    <property type="entry name" value="ProRS_anticodon_short"/>
</dbReference>
<keyword evidence="10" id="KW-0030">Aminoacyl-tRNA synthetase</keyword>
<evidence type="ECO:0000256" key="2">
    <source>
        <dbReference type="ARBA" id="ARBA00011738"/>
    </source>
</evidence>
<evidence type="ECO:0000256" key="10">
    <source>
        <dbReference type="ARBA" id="ARBA00023146"/>
    </source>
</evidence>
<evidence type="ECO:0000313" key="14">
    <source>
        <dbReference type="EMBL" id="PIV08102.1"/>
    </source>
</evidence>
<evidence type="ECO:0000256" key="12">
    <source>
        <dbReference type="NCBIfam" id="TIGR00409"/>
    </source>
</evidence>
<dbReference type="Proteomes" id="UP000230119">
    <property type="component" value="Unassembled WGS sequence"/>
</dbReference>
<keyword evidence="9" id="KW-0648">Protein biosynthesis</keyword>
<evidence type="ECO:0000256" key="5">
    <source>
        <dbReference type="ARBA" id="ARBA00022490"/>
    </source>
</evidence>
<dbReference type="GO" id="GO:0002161">
    <property type="term" value="F:aminoacyl-tRNA deacylase activity"/>
    <property type="evidence" value="ECO:0007669"/>
    <property type="project" value="InterPro"/>
</dbReference>
<organism evidence="14 15">
    <name type="scientific">Candidatus Roizmanbacteria bacterium CG03_land_8_20_14_0_80_39_12</name>
    <dbReference type="NCBI Taxonomy" id="1974847"/>
    <lineage>
        <taxon>Bacteria</taxon>
        <taxon>Candidatus Roizmaniibacteriota</taxon>
    </lineage>
</organism>
<name>A0A2M7BRK6_9BACT</name>
<dbReference type="InterPro" id="IPR036754">
    <property type="entry name" value="YbaK/aa-tRNA-synt-asso_dom_sf"/>
</dbReference>